<comment type="caution">
    <text evidence="2">The sequence shown here is derived from an EMBL/GenBank/DDBJ whole genome shotgun (WGS) entry which is preliminary data.</text>
</comment>
<organism evidence="2 3">
    <name type="scientific">Brachionus plicatilis</name>
    <name type="common">Marine rotifer</name>
    <name type="synonym">Brachionus muelleri</name>
    <dbReference type="NCBI Taxonomy" id="10195"/>
    <lineage>
        <taxon>Eukaryota</taxon>
        <taxon>Metazoa</taxon>
        <taxon>Spiralia</taxon>
        <taxon>Gnathifera</taxon>
        <taxon>Rotifera</taxon>
        <taxon>Eurotatoria</taxon>
        <taxon>Monogononta</taxon>
        <taxon>Pseudotrocha</taxon>
        <taxon>Ploima</taxon>
        <taxon>Brachionidae</taxon>
        <taxon>Brachionus</taxon>
    </lineage>
</organism>
<gene>
    <name evidence="2" type="ORF">BpHYR1_038751</name>
</gene>
<feature type="transmembrane region" description="Helical" evidence="1">
    <location>
        <begin position="162"/>
        <end position="184"/>
    </location>
</feature>
<accession>A0A3M7PKM9</accession>
<keyword evidence="1" id="KW-1133">Transmembrane helix</keyword>
<reference evidence="2 3" key="1">
    <citation type="journal article" date="2018" name="Sci. Rep.">
        <title>Genomic signatures of local adaptation to the degree of environmental predictability in rotifers.</title>
        <authorList>
            <person name="Franch-Gras L."/>
            <person name="Hahn C."/>
            <person name="Garcia-Roger E.M."/>
            <person name="Carmona M.J."/>
            <person name="Serra M."/>
            <person name="Gomez A."/>
        </authorList>
    </citation>
    <scope>NUCLEOTIDE SEQUENCE [LARGE SCALE GENOMIC DNA]</scope>
    <source>
        <strain evidence="2">HYR1</strain>
    </source>
</reference>
<dbReference type="Proteomes" id="UP000276133">
    <property type="component" value="Unassembled WGS sequence"/>
</dbReference>
<dbReference type="AlphaFoldDB" id="A0A3M7PKM9"/>
<sequence length="226" mass="26397">MEKKLTIKNSYKKQQIEDHTQIKSKKMNGKINGNTWIFKSQDGDKHRFYCKYLKHGCLAALYLQLTDGSKDDEHTNHPNDEEEIRKINLIIYEELGIDDEVFPPSKRVCVRPTTNAMASEINDNAILKNNCKTCGLLLKKKKNFIVKISEYLIKNVKINKKYFINILYVIFLLNLWEKLFFILIKKNLLFYLITIKFTAFHPILMAQCDFVVKVASPSALRSTEQV</sequence>
<evidence type="ECO:0000256" key="1">
    <source>
        <dbReference type="SAM" id="Phobius"/>
    </source>
</evidence>
<proteinExistence type="predicted"/>
<name>A0A3M7PKM9_BRAPC</name>
<keyword evidence="1" id="KW-0472">Membrane</keyword>
<keyword evidence="3" id="KW-1185">Reference proteome</keyword>
<protein>
    <submittedName>
        <fullName evidence="2">Uncharacterized protein</fullName>
    </submittedName>
</protein>
<evidence type="ECO:0000313" key="3">
    <source>
        <dbReference type="Proteomes" id="UP000276133"/>
    </source>
</evidence>
<evidence type="ECO:0000313" key="2">
    <source>
        <dbReference type="EMBL" id="RMZ99284.1"/>
    </source>
</evidence>
<dbReference type="EMBL" id="REGN01010308">
    <property type="protein sequence ID" value="RMZ99284.1"/>
    <property type="molecule type" value="Genomic_DNA"/>
</dbReference>
<keyword evidence="1" id="KW-0812">Transmembrane</keyword>